<sequence>METAMPAPHQVISGACVQGVAPFAGHRTHSAPGLPPLARQPAGDGGAPAARAAPGSGAVQGTVHTGHRRVVPARQAAGCRRGCRADGLDWASVAKEAASGKVYLHPHRDVLGRPVVVIHVRKHVMGASPGADSQRLCAWILDAALAALPPGQECVLGIFDLKGFSLQNADLGFARFLVDALFTYYPRRLGQAVLVDPPWAFQPGWSVVKPWLGKYGDLVRVCSARQVGVEYFQPGTAPSGFGPS</sequence>
<dbReference type="Gene3D" id="3.40.525.10">
    <property type="entry name" value="CRAL-TRIO lipid binding domain"/>
    <property type="match status" value="1"/>
</dbReference>
<evidence type="ECO:0000256" key="1">
    <source>
        <dbReference type="SAM" id="MobiDB-lite"/>
    </source>
</evidence>
<reference evidence="3" key="1">
    <citation type="submission" date="2015-08" db="EMBL/GenBank/DDBJ databases">
        <authorList>
            <person name="Babu N.S."/>
            <person name="Beckwith C.J."/>
            <person name="Beseler K.G."/>
            <person name="Brison A."/>
            <person name="Carone J.V."/>
            <person name="Caskin T.P."/>
            <person name="Diamond M."/>
            <person name="Durham M.E."/>
            <person name="Foxe J.M."/>
            <person name="Go M."/>
            <person name="Henderson B.A."/>
            <person name="Jones I.B."/>
            <person name="McGettigan J.A."/>
            <person name="Micheletti S.J."/>
            <person name="Nasrallah M.E."/>
            <person name="Ortiz D."/>
            <person name="Piller C.R."/>
            <person name="Privatt S.R."/>
            <person name="Schneider S.L."/>
            <person name="Sharp S."/>
            <person name="Smith T.C."/>
            <person name="Stanton J.D."/>
            <person name="Ullery H.E."/>
            <person name="Wilson R.J."/>
            <person name="Serrano M.G."/>
            <person name="Buck G."/>
            <person name="Lee V."/>
            <person name="Wang Y."/>
            <person name="Carvalho R."/>
            <person name="Voegtly L."/>
            <person name="Shi R."/>
            <person name="Duckworth R."/>
            <person name="Johnson A."/>
            <person name="Loviza R."/>
            <person name="Walstead R."/>
            <person name="Shah Z."/>
            <person name="Kiflezghi M."/>
            <person name="Wade K."/>
            <person name="Ball S.L."/>
            <person name="Bradley K.W."/>
            <person name="Asai D.J."/>
            <person name="Bowman C.A."/>
            <person name="Russell D.A."/>
            <person name="Pope W.H."/>
            <person name="Jacobs-Sera D."/>
            <person name="Hendrix R.W."/>
            <person name="Hatfull G.F."/>
        </authorList>
    </citation>
    <scope>NUCLEOTIDE SEQUENCE</scope>
</reference>
<dbReference type="InterPro" id="IPR036865">
    <property type="entry name" value="CRAL-TRIO_dom_sf"/>
</dbReference>
<name>A0A1D1ZY80_AUXPR</name>
<dbReference type="AlphaFoldDB" id="A0A1D1ZY80"/>
<dbReference type="InterPro" id="IPR001251">
    <property type="entry name" value="CRAL-TRIO_dom"/>
</dbReference>
<protein>
    <recommendedName>
        <fullName evidence="2">CRAL-TRIO domain-containing protein</fullName>
    </recommendedName>
</protein>
<dbReference type="PANTHER" id="PTHR47556">
    <property type="entry name" value="SEC14P-LIKE PHOSPHATIDYLINOSITOL TRANSFER FAMILY PROTEIN"/>
    <property type="match status" value="1"/>
</dbReference>
<dbReference type="SMART" id="SM00516">
    <property type="entry name" value="SEC14"/>
    <property type="match status" value="1"/>
</dbReference>
<feature type="compositionally biased region" description="Low complexity" evidence="1">
    <location>
        <begin position="39"/>
        <end position="57"/>
    </location>
</feature>
<dbReference type="PANTHER" id="PTHR47556:SF1">
    <property type="entry name" value="SEC14P-LIKE PHOSPHATIDYLINOSITOL TRANSFER FAMILY PROTEIN"/>
    <property type="match status" value="1"/>
</dbReference>
<dbReference type="CDD" id="cd00170">
    <property type="entry name" value="SEC14"/>
    <property type="match status" value="1"/>
</dbReference>
<dbReference type="SUPFAM" id="SSF52087">
    <property type="entry name" value="CRAL/TRIO domain"/>
    <property type="match status" value="1"/>
</dbReference>
<evidence type="ECO:0000259" key="2">
    <source>
        <dbReference type="PROSITE" id="PS50191"/>
    </source>
</evidence>
<evidence type="ECO:0000313" key="3">
    <source>
        <dbReference type="EMBL" id="JAT71811.1"/>
    </source>
</evidence>
<organism evidence="3">
    <name type="scientific">Auxenochlorella protothecoides</name>
    <name type="common">Green microalga</name>
    <name type="synonym">Chlorella protothecoides</name>
    <dbReference type="NCBI Taxonomy" id="3075"/>
    <lineage>
        <taxon>Eukaryota</taxon>
        <taxon>Viridiplantae</taxon>
        <taxon>Chlorophyta</taxon>
        <taxon>core chlorophytes</taxon>
        <taxon>Trebouxiophyceae</taxon>
        <taxon>Chlorellales</taxon>
        <taxon>Chlorellaceae</taxon>
        <taxon>Auxenochlorella</taxon>
    </lineage>
</organism>
<dbReference type="EMBL" id="GDKF01006811">
    <property type="protein sequence ID" value="JAT71811.1"/>
    <property type="molecule type" value="Transcribed_RNA"/>
</dbReference>
<dbReference type="PROSITE" id="PS50191">
    <property type="entry name" value="CRAL_TRIO"/>
    <property type="match status" value="1"/>
</dbReference>
<feature type="region of interest" description="Disordered" evidence="1">
    <location>
        <begin position="27"/>
        <end position="62"/>
    </location>
</feature>
<accession>A0A1D1ZY80</accession>
<dbReference type="Pfam" id="PF00650">
    <property type="entry name" value="CRAL_TRIO"/>
    <property type="match status" value="1"/>
</dbReference>
<feature type="domain" description="CRAL-TRIO" evidence="2">
    <location>
        <begin position="90"/>
        <end position="244"/>
    </location>
</feature>
<proteinExistence type="predicted"/>
<gene>
    <name evidence="3" type="ORF">g.84085</name>
</gene>